<sequence>MARGRLEPTLFAWSGRLAEPAARAAGAGGLSGGLLELTPYARPGRLEELTARVVDAVRMPGRLLVPVRAGPVRPLESAARAADGVCPPGCPLEPTPYARPGRLVRPAARAAGAVGPSGRPLEPPMSCVARLPYLSLSVLLVFLLVLAGAGPAGAVDGPRVELSKAQAGAGGSVTVTGSGWRARALLTLLVCGQAEPDRGVTGGTNSCANADGRAVTTDAEGRFRRALPVVEPPVPCPCVVHVETVTGAGAEADAALQVAGHTVEPLPAERSGGRLSLLAGTRLRGDGGLLTWFGSPPARTLEVTVGNVGTSPVKNPVFQVGTAHGVFAPQWQDQRWRGTIRPGGEARIELPVELAAGAHGDYTVSLKYGGKVLAEHPWGVGRPWGVTLFWVLVLLVVPAALFRAGLAVVDHVRPRHPGHAARPARRTGLPALPHPPRKRAGRGTNAHAPSAAPALPWVTPDAGPGDADLSSAPPERDPTTKA</sequence>
<dbReference type="EMBL" id="JACHXE010000008">
    <property type="protein sequence ID" value="MBB3080343.1"/>
    <property type="molecule type" value="Genomic_DNA"/>
</dbReference>
<evidence type="ECO:0000313" key="4">
    <source>
        <dbReference type="Proteomes" id="UP000572907"/>
    </source>
</evidence>
<feature type="compositionally biased region" description="Basic residues" evidence="1">
    <location>
        <begin position="415"/>
        <end position="425"/>
    </location>
</feature>
<keyword evidence="4" id="KW-1185">Reference proteome</keyword>
<keyword evidence="2" id="KW-1133">Transmembrane helix</keyword>
<feature type="transmembrane region" description="Helical" evidence="2">
    <location>
        <begin position="133"/>
        <end position="154"/>
    </location>
</feature>
<name>A0A7W5F592_9ACTN</name>
<evidence type="ECO:0000313" key="3">
    <source>
        <dbReference type="EMBL" id="MBB3080343.1"/>
    </source>
</evidence>
<keyword evidence="2" id="KW-0472">Membrane</keyword>
<accession>A0A7W5F592</accession>
<dbReference type="Proteomes" id="UP000572907">
    <property type="component" value="Unassembled WGS sequence"/>
</dbReference>
<dbReference type="AlphaFoldDB" id="A0A7W5F592"/>
<feature type="region of interest" description="Disordered" evidence="1">
    <location>
        <begin position="415"/>
        <end position="482"/>
    </location>
</feature>
<organism evidence="3 4">
    <name type="scientific">Streptomyces violarus</name>
    <dbReference type="NCBI Taxonomy" id="67380"/>
    <lineage>
        <taxon>Bacteria</taxon>
        <taxon>Bacillati</taxon>
        <taxon>Actinomycetota</taxon>
        <taxon>Actinomycetes</taxon>
        <taxon>Kitasatosporales</taxon>
        <taxon>Streptomycetaceae</taxon>
        <taxon>Streptomyces</taxon>
    </lineage>
</organism>
<comment type="caution">
    <text evidence="3">The sequence shown here is derived from an EMBL/GenBank/DDBJ whole genome shotgun (WGS) entry which is preliminary data.</text>
</comment>
<dbReference type="Gene3D" id="2.60.40.230">
    <property type="entry name" value="Neocarzinostatin-like"/>
    <property type="match status" value="1"/>
</dbReference>
<evidence type="ECO:0000256" key="1">
    <source>
        <dbReference type="SAM" id="MobiDB-lite"/>
    </source>
</evidence>
<gene>
    <name evidence="3" type="ORF">FHS41_006885</name>
</gene>
<keyword evidence="2" id="KW-0812">Transmembrane</keyword>
<proteinExistence type="predicted"/>
<evidence type="ECO:0000256" key="2">
    <source>
        <dbReference type="SAM" id="Phobius"/>
    </source>
</evidence>
<feature type="transmembrane region" description="Helical" evidence="2">
    <location>
        <begin position="388"/>
        <end position="409"/>
    </location>
</feature>
<protein>
    <submittedName>
        <fullName evidence="3">Uncharacterized protein</fullName>
    </submittedName>
</protein>
<reference evidence="3 4" key="1">
    <citation type="submission" date="2020-08" db="EMBL/GenBank/DDBJ databases">
        <title>Genomic Encyclopedia of Type Strains, Phase III (KMG-III): the genomes of soil and plant-associated and newly described type strains.</title>
        <authorList>
            <person name="Whitman W."/>
        </authorList>
    </citation>
    <scope>NUCLEOTIDE SEQUENCE [LARGE SCALE GENOMIC DNA]</scope>
    <source>
        <strain evidence="3 4">CECT 3237</strain>
    </source>
</reference>